<dbReference type="SMART" id="SM00530">
    <property type="entry name" value="HTH_XRE"/>
    <property type="match status" value="1"/>
</dbReference>
<dbReference type="EMBL" id="CP063361">
    <property type="protein sequence ID" value="UOD32691.1"/>
    <property type="molecule type" value="Genomic_DNA"/>
</dbReference>
<dbReference type="InterPro" id="IPR039554">
    <property type="entry name" value="HigA2-like_HTH"/>
</dbReference>
<sequence length="175" mass="18834">MGRNLDDIINSLPVERQTAIAAASGKKIEDMLAHAATLTDFRKAVGKTQAEVAKDLGINQNAVSQLEKRSDTYVSTLRRFLKSLGLTLELSVLDKHGRRFELPDFFGFDADVGANEAIARSSAARVSARKTAPKNASAETGATKEISSRKVSGTVQAPTAEKKRARVRAKVRAPA</sequence>
<dbReference type="Gene3D" id="1.10.260.40">
    <property type="entry name" value="lambda repressor-like DNA-binding domains"/>
    <property type="match status" value="1"/>
</dbReference>
<name>A0ABY4AD15_9BURK</name>
<dbReference type="PROSITE" id="PS50943">
    <property type="entry name" value="HTH_CROC1"/>
    <property type="match status" value="1"/>
</dbReference>
<dbReference type="InterPro" id="IPR010982">
    <property type="entry name" value="Lambda_DNA-bd_dom_sf"/>
</dbReference>
<dbReference type="InterPro" id="IPR001387">
    <property type="entry name" value="Cro/C1-type_HTH"/>
</dbReference>
<reference evidence="3 4" key="1">
    <citation type="submission" date="2020-10" db="EMBL/GenBank/DDBJ databases">
        <title>Genome analysis of Massilia species.</title>
        <authorList>
            <person name="Jung D.-H."/>
        </authorList>
    </citation>
    <scope>NUCLEOTIDE SEQUENCE [LARGE SCALE GENOMIC DNA]</scope>
    <source>
        <strain evidence="4">sipir</strain>
    </source>
</reference>
<dbReference type="Proteomes" id="UP000831532">
    <property type="component" value="Chromosome"/>
</dbReference>
<evidence type="ECO:0000313" key="3">
    <source>
        <dbReference type="EMBL" id="UOD32691.1"/>
    </source>
</evidence>
<gene>
    <name evidence="3" type="ORF">INH39_14135</name>
</gene>
<dbReference type="RefSeq" id="WP_243493744.1">
    <property type="nucleotide sequence ID" value="NZ_CP063361.1"/>
</dbReference>
<feature type="region of interest" description="Disordered" evidence="1">
    <location>
        <begin position="126"/>
        <end position="175"/>
    </location>
</feature>
<feature type="compositionally biased region" description="Basic residues" evidence="1">
    <location>
        <begin position="163"/>
        <end position="175"/>
    </location>
</feature>
<evidence type="ECO:0000313" key="4">
    <source>
        <dbReference type="Proteomes" id="UP000831532"/>
    </source>
</evidence>
<dbReference type="Pfam" id="PF13744">
    <property type="entry name" value="HTH_37"/>
    <property type="match status" value="1"/>
</dbReference>
<feature type="domain" description="HTH cro/C1-type" evidence="2">
    <location>
        <begin position="38"/>
        <end position="91"/>
    </location>
</feature>
<organism evidence="3 4">
    <name type="scientific">Massilia violaceinigra</name>
    <dbReference type="NCBI Taxonomy" id="2045208"/>
    <lineage>
        <taxon>Bacteria</taxon>
        <taxon>Pseudomonadati</taxon>
        <taxon>Pseudomonadota</taxon>
        <taxon>Betaproteobacteria</taxon>
        <taxon>Burkholderiales</taxon>
        <taxon>Oxalobacteraceae</taxon>
        <taxon>Telluria group</taxon>
        <taxon>Massilia</taxon>
    </lineage>
</organism>
<dbReference type="SUPFAM" id="SSF47413">
    <property type="entry name" value="lambda repressor-like DNA-binding domains"/>
    <property type="match status" value="1"/>
</dbReference>
<dbReference type="CDD" id="cd00093">
    <property type="entry name" value="HTH_XRE"/>
    <property type="match status" value="1"/>
</dbReference>
<accession>A0ABY4AD15</accession>
<evidence type="ECO:0000256" key="1">
    <source>
        <dbReference type="SAM" id="MobiDB-lite"/>
    </source>
</evidence>
<protein>
    <submittedName>
        <fullName evidence="3">XRE family transcriptional regulator</fullName>
    </submittedName>
</protein>
<evidence type="ECO:0000259" key="2">
    <source>
        <dbReference type="PROSITE" id="PS50943"/>
    </source>
</evidence>
<proteinExistence type="predicted"/>
<keyword evidence="4" id="KW-1185">Reference proteome</keyword>